<dbReference type="InterPro" id="IPR010982">
    <property type="entry name" value="Lambda_DNA-bd_dom_sf"/>
</dbReference>
<dbReference type="InterPro" id="IPR001387">
    <property type="entry name" value="Cro/C1-type_HTH"/>
</dbReference>
<evidence type="ECO:0000259" key="2">
    <source>
        <dbReference type="PROSITE" id="PS50943"/>
    </source>
</evidence>
<dbReference type="Pfam" id="PF06114">
    <property type="entry name" value="Peptidase_M78"/>
    <property type="match status" value="1"/>
</dbReference>
<evidence type="ECO:0000256" key="1">
    <source>
        <dbReference type="ARBA" id="ARBA00007227"/>
    </source>
</evidence>
<comment type="similarity">
    <text evidence="1">Belongs to the short-chain fatty acyl-CoA assimilation regulator (ScfR) family.</text>
</comment>
<dbReference type="CDD" id="cd00093">
    <property type="entry name" value="HTH_XRE"/>
    <property type="match status" value="1"/>
</dbReference>
<dbReference type="RefSeq" id="WP_265282479.1">
    <property type="nucleotide sequence ID" value="NZ_QZCW01000002.1"/>
</dbReference>
<dbReference type="Gene3D" id="1.10.260.40">
    <property type="entry name" value="lambda repressor-like DNA-binding domains"/>
    <property type="match status" value="1"/>
</dbReference>
<sequence length="358" mass="39640">MIGTRIRQARLAAGLSLDALVEKGGGAYTELQEYEKASMIPHSSQLLKLARACGVRIEYFMRTHAVELLEPEFRRRAAFRKDAREVLKMKVVGAVEQRVELLGFFPEAPIARFKAPQELPQQIDDLDELEAFADRVRQTWELGLGPIDDLADTLETLGLLVIVVDEADPGFSGLTATACVADGRTYPVVAVSSRWPGDWQRFTLVHGLGQLLLAHIVTPGARKEKACDRFAGAFLAPKAAVVRSLGPVRRGVEWQELLALKHAFGLSMAGWLQRARQCGVTTEAVHSALSQDFFSNGWRQSEPGEPVPREHSRLFGQLVYRALGEGYVSESKAAELLSIPRMLLHKKRQLEALDAAHQ</sequence>
<dbReference type="InterPro" id="IPR052345">
    <property type="entry name" value="Rad_response_metalloprotease"/>
</dbReference>
<dbReference type="PANTHER" id="PTHR43236:SF1">
    <property type="entry name" value="BLL7220 PROTEIN"/>
    <property type="match status" value="1"/>
</dbReference>
<gene>
    <name evidence="3" type="ORF">D5039_13205</name>
</gene>
<dbReference type="InterPro" id="IPR010359">
    <property type="entry name" value="IrrE_HExxH"/>
</dbReference>
<comment type="caution">
    <text evidence="3">The sequence shown here is derived from an EMBL/GenBank/DDBJ whole genome shotgun (WGS) entry which is preliminary data.</text>
</comment>
<dbReference type="SMART" id="SM00530">
    <property type="entry name" value="HTH_XRE"/>
    <property type="match status" value="1"/>
</dbReference>
<reference evidence="4" key="1">
    <citation type="submission" date="2023-07" db="EMBL/GenBank/DDBJ databases">
        <title>Verminephrobacter genomes.</title>
        <authorList>
            <person name="Lund M.B."/>
        </authorList>
    </citation>
    <scope>NUCLEOTIDE SEQUENCE [LARGE SCALE GENOMIC DNA]</scope>
    <source>
        <strain evidence="4">AtM5-05</strain>
    </source>
</reference>
<feature type="domain" description="HTH cro/C1-type" evidence="2">
    <location>
        <begin position="6"/>
        <end position="60"/>
    </location>
</feature>
<proteinExistence type="inferred from homology"/>
<dbReference type="SUPFAM" id="SSF47413">
    <property type="entry name" value="lambda repressor-like DNA-binding domains"/>
    <property type="match status" value="1"/>
</dbReference>
<dbReference type="PROSITE" id="PS50943">
    <property type="entry name" value="HTH_CROC1"/>
    <property type="match status" value="1"/>
</dbReference>
<name>A0ABT3KUP5_9BURK</name>
<evidence type="ECO:0000313" key="3">
    <source>
        <dbReference type="EMBL" id="MCW5322071.1"/>
    </source>
</evidence>
<organism evidence="3 4">
    <name type="scientific">Verminephrobacter aporrectodeae subsp. tuberculatae</name>
    <dbReference type="NCBI Taxonomy" id="1110392"/>
    <lineage>
        <taxon>Bacteria</taxon>
        <taxon>Pseudomonadati</taxon>
        <taxon>Pseudomonadota</taxon>
        <taxon>Betaproteobacteria</taxon>
        <taxon>Burkholderiales</taxon>
        <taxon>Comamonadaceae</taxon>
        <taxon>Verminephrobacter</taxon>
    </lineage>
</organism>
<dbReference type="EMBL" id="QZCW01000002">
    <property type="protein sequence ID" value="MCW5322071.1"/>
    <property type="molecule type" value="Genomic_DNA"/>
</dbReference>
<evidence type="ECO:0000313" key="4">
    <source>
        <dbReference type="Proteomes" id="UP001208935"/>
    </source>
</evidence>
<keyword evidence="4" id="KW-1185">Reference proteome</keyword>
<dbReference type="Pfam" id="PF01381">
    <property type="entry name" value="HTH_3"/>
    <property type="match status" value="1"/>
</dbReference>
<dbReference type="Proteomes" id="UP001208935">
    <property type="component" value="Unassembled WGS sequence"/>
</dbReference>
<dbReference type="PANTHER" id="PTHR43236">
    <property type="entry name" value="ANTITOXIN HIGA1"/>
    <property type="match status" value="1"/>
</dbReference>
<protein>
    <submittedName>
        <fullName evidence="3">Helix-turn-helix domain-containing protein</fullName>
    </submittedName>
</protein>
<accession>A0ABT3KUP5</accession>